<protein>
    <submittedName>
        <fullName evidence="2">ATP synthase protein I</fullName>
    </submittedName>
</protein>
<feature type="transmembrane region" description="Helical" evidence="1">
    <location>
        <begin position="83"/>
        <end position="104"/>
    </location>
</feature>
<keyword evidence="1" id="KW-0812">Transmembrane</keyword>
<sequence length="159" mass="16562">MTTPHAPCESGVAAMPSNDVRILLQAAVPTAAVGALAAAVSAVVAGFEGAVGAVVATLVVILFMGIGLYVLQRTAKTLPHLFQAMGLMLYAAQILLLFIFVAAFKNTTLFNPRAFALTLLAGTLAWIAAQARAHMKSKILYVEPDSTLGDRPEKAGHSS</sequence>
<evidence type="ECO:0000313" key="3">
    <source>
        <dbReference type="Proteomes" id="UP001223072"/>
    </source>
</evidence>
<feature type="transmembrane region" description="Helical" evidence="1">
    <location>
        <begin position="110"/>
        <end position="129"/>
    </location>
</feature>
<keyword evidence="3" id="KW-1185">Reference proteome</keyword>
<gene>
    <name evidence="2" type="ORF">QFZ49_002606</name>
</gene>
<keyword evidence="1" id="KW-0472">Membrane</keyword>
<name>A0ABU0RL11_9ACTN</name>
<proteinExistence type="predicted"/>
<feature type="transmembrane region" description="Helical" evidence="1">
    <location>
        <begin position="22"/>
        <end position="44"/>
    </location>
</feature>
<dbReference type="EMBL" id="JAUSZS010000003">
    <property type="protein sequence ID" value="MDQ0932676.1"/>
    <property type="molecule type" value="Genomic_DNA"/>
</dbReference>
<accession>A0ABU0RL11</accession>
<organism evidence="2 3">
    <name type="scientific">Streptomyces turgidiscabies</name>
    <dbReference type="NCBI Taxonomy" id="85558"/>
    <lineage>
        <taxon>Bacteria</taxon>
        <taxon>Bacillati</taxon>
        <taxon>Actinomycetota</taxon>
        <taxon>Actinomycetes</taxon>
        <taxon>Kitasatosporales</taxon>
        <taxon>Streptomycetaceae</taxon>
        <taxon>Streptomyces</taxon>
    </lineage>
</organism>
<keyword evidence="1" id="KW-1133">Transmembrane helix</keyword>
<comment type="caution">
    <text evidence="2">The sequence shown here is derived from an EMBL/GenBank/DDBJ whole genome shotgun (WGS) entry which is preliminary data.</text>
</comment>
<dbReference type="Proteomes" id="UP001223072">
    <property type="component" value="Unassembled WGS sequence"/>
</dbReference>
<feature type="transmembrane region" description="Helical" evidence="1">
    <location>
        <begin position="50"/>
        <end position="71"/>
    </location>
</feature>
<evidence type="ECO:0000313" key="2">
    <source>
        <dbReference type="EMBL" id="MDQ0932676.1"/>
    </source>
</evidence>
<reference evidence="2 3" key="1">
    <citation type="submission" date="2023-07" db="EMBL/GenBank/DDBJ databases">
        <title>Comparative genomics of wheat-associated soil bacteria to identify genetic determinants of phenazine resistance.</title>
        <authorList>
            <person name="Mouncey N."/>
        </authorList>
    </citation>
    <scope>NUCLEOTIDE SEQUENCE [LARGE SCALE GENOMIC DNA]</scope>
    <source>
        <strain evidence="2 3">W2I16</strain>
    </source>
</reference>
<evidence type="ECO:0000256" key="1">
    <source>
        <dbReference type="SAM" id="Phobius"/>
    </source>
</evidence>